<feature type="compositionally biased region" description="Basic and acidic residues" evidence="1">
    <location>
        <begin position="665"/>
        <end position="683"/>
    </location>
</feature>
<organism evidence="2 3">
    <name type="scientific">Platanthera zijinensis</name>
    <dbReference type="NCBI Taxonomy" id="2320716"/>
    <lineage>
        <taxon>Eukaryota</taxon>
        <taxon>Viridiplantae</taxon>
        <taxon>Streptophyta</taxon>
        <taxon>Embryophyta</taxon>
        <taxon>Tracheophyta</taxon>
        <taxon>Spermatophyta</taxon>
        <taxon>Magnoliopsida</taxon>
        <taxon>Liliopsida</taxon>
        <taxon>Asparagales</taxon>
        <taxon>Orchidaceae</taxon>
        <taxon>Orchidoideae</taxon>
        <taxon>Orchideae</taxon>
        <taxon>Orchidinae</taxon>
        <taxon>Platanthera</taxon>
    </lineage>
</organism>
<protein>
    <submittedName>
        <fullName evidence="2">Uncharacterized protein</fullName>
    </submittedName>
</protein>
<accession>A0AAP0G1J1</accession>
<evidence type="ECO:0000256" key="1">
    <source>
        <dbReference type="SAM" id="MobiDB-lite"/>
    </source>
</evidence>
<sequence>MAESSAAIAKMKFDTGFDIDINSFDGSDQRFKDILNLFREQQLTPIMTTRMKIASEEIKEWCFTATDETENSVVGTIKGTQKHLDWGSIFFTLIKKKINKNAVSYGRILGVFLHNRCPDLLTSSGMFINASKRLSCALFSKWDRQIINPSRAAAPLHSDTRTISVTPPAEEMPASSPPPAISTQAVTSSPPVTTIIISSPITISSPMPSPPLSTSEEFHPLFSYSTFTLPSFSLVDDYFMDDSPSTPPEPPSTSSFQQMLHDILSQPSFTPSLTSPISTSTFSISIIPSSEPTIPSLPFSTFSVSATIPPSTFASTSAQAPLEHVDLPSLADRLYELLAPKLTSLLESSLAPLLKQVQELSTKLASLSSSLAIPSSVCLDSPLSEPRQGEMPYEEVDVPAADIMSAPAPALGCAFALNMQRLLSIFDTVHFSCLPATPAEDLSKAIVPLKDTIVSRTPSTVSEIINRYEPPIPFEDPENNPVSWTARMKELAALDQIKKAREQGKDTSNITTLSEQRKKELERYASRKFFNPEDYMKLHPEAVVPRPKSQTSLGAEDDRRSKKETVTRVYANEGSELAVFDVTSVTAVLHSSRSGGPSPTPATENSEGGRTSHRTPACLHSLIKIQNPESGNQEEPSGYANADQDTDVNKDNASVNPGELDSEQPEVREGNPEGGEQVREDCSRASARVGVGFC</sequence>
<dbReference type="AlphaFoldDB" id="A0AAP0G1J1"/>
<comment type="caution">
    <text evidence="2">The sequence shown here is derived from an EMBL/GenBank/DDBJ whole genome shotgun (WGS) entry which is preliminary data.</text>
</comment>
<dbReference type="Proteomes" id="UP001418222">
    <property type="component" value="Unassembled WGS sequence"/>
</dbReference>
<evidence type="ECO:0000313" key="3">
    <source>
        <dbReference type="Proteomes" id="UP001418222"/>
    </source>
</evidence>
<feature type="compositionally biased region" description="Polar residues" evidence="1">
    <location>
        <begin position="590"/>
        <end position="609"/>
    </location>
</feature>
<reference evidence="2 3" key="1">
    <citation type="journal article" date="2022" name="Nat. Plants">
        <title>Genomes of leafy and leafless Platanthera orchids illuminate the evolution of mycoheterotrophy.</title>
        <authorList>
            <person name="Li M.H."/>
            <person name="Liu K.W."/>
            <person name="Li Z."/>
            <person name="Lu H.C."/>
            <person name="Ye Q.L."/>
            <person name="Zhang D."/>
            <person name="Wang J.Y."/>
            <person name="Li Y.F."/>
            <person name="Zhong Z.M."/>
            <person name="Liu X."/>
            <person name="Yu X."/>
            <person name="Liu D.K."/>
            <person name="Tu X.D."/>
            <person name="Liu B."/>
            <person name="Hao Y."/>
            <person name="Liao X.Y."/>
            <person name="Jiang Y.T."/>
            <person name="Sun W.H."/>
            <person name="Chen J."/>
            <person name="Chen Y.Q."/>
            <person name="Ai Y."/>
            <person name="Zhai J.W."/>
            <person name="Wu S.S."/>
            <person name="Zhou Z."/>
            <person name="Hsiao Y.Y."/>
            <person name="Wu W.L."/>
            <person name="Chen Y.Y."/>
            <person name="Lin Y.F."/>
            <person name="Hsu J.L."/>
            <person name="Li C.Y."/>
            <person name="Wang Z.W."/>
            <person name="Zhao X."/>
            <person name="Zhong W.Y."/>
            <person name="Ma X.K."/>
            <person name="Ma L."/>
            <person name="Huang J."/>
            <person name="Chen G.Z."/>
            <person name="Huang M.Z."/>
            <person name="Huang L."/>
            <person name="Peng D.H."/>
            <person name="Luo Y.B."/>
            <person name="Zou S.Q."/>
            <person name="Chen S.P."/>
            <person name="Lan S."/>
            <person name="Tsai W.C."/>
            <person name="Van de Peer Y."/>
            <person name="Liu Z.J."/>
        </authorList>
    </citation>
    <scope>NUCLEOTIDE SEQUENCE [LARGE SCALE GENOMIC DNA]</scope>
    <source>
        <strain evidence="2">Lor287</strain>
    </source>
</reference>
<feature type="region of interest" description="Disordered" evidence="1">
    <location>
        <begin position="590"/>
        <end position="694"/>
    </location>
</feature>
<proteinExistence type="predicted"/>
<dbReference type="EMBL" id="JBBWWQ010000013">
    <property type="protein sequence ID" value="KAK8933303.1"/>
    <property type="molecule type" value="Genomic_DNA"/>
</dbReference>
<gene>
    <name evidence="2" type="ORF">KSP39_PZI015672</name>
</gene>
<name>A0AAP0G1J1_9ASPA</name>
<feature type="region of interest" description="Disordered" evidence="1">
    <location>
        <begin position="163"/>
        <end position="186"/>
    </location>
</feature>
<evidence type="ECO:0000313" key="2">
    <source>
        <dbReference type="EMBL" id="KAK8933303.1"/>
    </source>
</evidence>
<keyword evidence="3" id="KW-1185">Reference proteome</keyword>
<feature type="region of interest" description="Disordered" evidence="1">
    <location>
        <begin position="540"/>
        <end position="563"/>
    </location>
</feature>